<comment type="caution">
    <text evidence="3">The sequence shown here is derived from an EMBL/GenBank/DDBJ whole genome shotgun (WGS) entry which is preliminary data.</text>
</comment>
<evidence type="ECO:0000313" key="3">
    <source>
        <dbReference type="EMBL" id="MCT2399088.1"/>
    </source>
</evidence>
<gene>
    <name evidence="3" type="ORF">NZK81_05985</name>
</gene>
<dbReference type="Proteomes" id="UP001165583">
    <property type="component" value="Unassembled WGS sequence"/>
</dbReference>
<keyword evidence="4" id="KW-1185">Reference proteome</keyword>
<evidence type="ECO:0000313" key="4">
    <source>
        <dbReference type="Proteomes" id="UP001165583"/>
    </source>
</evidence>
<evidence type="ECO:0000256" key="1">
    <source>
        <dbReference type="SAM" id="MobiDB-lite"/>
    </source>
</evidence>
<dbReference type="EMBL" id="JANZXA010000003">
    <property type="protein sequence ID" value="MCT2399088.1"/>
    <property type="molecule type" value="Genomic_DNA"/>
</dbReference>
<evidence type="ECO:0000256" key="2">
    <source>
        <dbReference type="SAM" id="SignalP"/>
    </source>
</evidence>
<name>A0ABT2I367_9SPHN</name>
<organism evidence="3 4">
    <name type="scientific">Novosphingobium mangrovi</name>
    <name type="common">ex Huang et al. 2023</name>
    <dbReference type="NCBI Taxonomy" id="2976432"/>
    <lineage>
        <taxon>Bacteria</taxon>
        <taxon>Pseudomonadati</taxon>
        <taxon>Pseudomonadota</taxon>
        <taxon>Alphaproteobacteria</taxon>
        <taxon>Sphingomonadales</taxon>
        <taxon>Sphingomonadaceae</taxon>
        <taxon>Novosphingobium</taxon>
    </lineage>
</organism>
<sequence length="205" mass="20930">MRMPPRKYLIAGAALALLGAGVAQAATAKLHTMEVDAPDGAVVQVQYTGKVAPRVRILPVDAVPVDVVAVPAVMPAMADPFVEMARVSAIMDAHMQAMMQRAALVRQQAARMQQEAVVHGAAPAAPGFTLAGDMPRGMHVTYYSSTTDASGCTRTISYSSDGSGAAPRLTKAASDGCDAAAPDTAVVPAKAVKPAGQPAAPGQKV</sequence>
<keyword evidence="2" id="KW-0732">Signal</keyword>
<proteinExistence type="predicted"/>
<feature type="region of interest" description="Disordered" evidence="1">
    <location>
        <begin position="159"/>
        <end position="178"/>
    </location>
</feature>
<feature type="signal peptide" evidence="2">
    <location>
        <begin position="1"/>
        <end position="25"/>
    </location>
</feature>
<reference evidence="3" key="1">
    <citation type="submission" date="2022-09" db="EMBL/GenBank/DDBJ databases">
        <title>Novosphingobium sp. Nov., a polycyclic aromatic hydrocarbon-degrading bacterium isolated form mangrove sediments in HongKong.</title>
        <authorList>
            <person name="Hu Z."/>
        </authorList>
    </citation>
    <scope>NUCLEOTIDE SEQUENCE</scope>
    <source>
        <strain evidence="3">HK4-1</strain>
    </source>
</reference>
<dbReference type="RefSeq" id="WP_260044866.1">
    <property type="nucleotide sequence ID" value="NZ_JANZXA010000003.1"/>
</dbReference>
<feature type="chain" id="PRO_5045446572" evidence="2">
    <location>
        <begin position="26"/>
        <end position="205"/>
    </location>
</feature>
<accession>A0ABT2I367</accession>
<protein>
    <submittedName>
        <fullName evidence="3">Uncharacterized protein</fullName>
    </submittedName>
</protein>